<dbReference type="AlphaFoldDB" id="A0A9R0JXJ4"/>
<dbReference type="InterPro" id="IPR002156">
    <property type="entry name" value="RNaseH_domain"/>
</dbReference>
<dbReference type="Pfam" id="PF13966">
    <property type="entry name" value="zf-RVT"/>
    <property type="match status" value="1"/>
</dbReference>
<evidence type="ECO:0000259" key="1">
    <source>
        <dbReference type="Pfam" id="PF13456"/>
    </source>
</evidence>
<dbReference type="OrthoDB" id="696189at2759"/>
<dbReference type="GO" id="GO:0004523">
    <property type="term" value="F:RNA-DNA hybrid ribonuclease activity"/>
    <property type="evidence" value="ECO:0007669"/>
    <property type="project" value="InterPro"/>
</dbReference>
<feature type="domain" description="RNase H type-1" evidence="1">
    <location>
        <begin position="265"/>
        <end position="376"/>
    </location>
</feature>
<sequence length="381" mass="43221">MWKTRDIWEHFDQGTARDILSIHIPEDDHGDDIEWWPNKNGQFTVKSGYWFLQNGQAEKEPNGSKFWKSWWKANLWPKWKILIWKIIHNAIPTRDNLRHRHIDVPSTCPLCEKFPETPEHLFMKCELAKHLWSASYLGINSDVTGNGKARHWVRNFLSLLMREDKRDASRLVEFVSIIWSIWLARNDAAFNSTKLNPSSIMLTARCWKNRWKKAFEGTSSCEVGYEVLQVSGAPRLVWERGRDAVQVPLIVETDGAWKKLSHASKTKTSAAVGWCFRRGGRTVAVGDAKCFASSPDQSEALAILHAISAVPHGTEDLVISTDSANCVLGCINELSAPSEIQAIIKDIKKKALGFNSCIIQKVSRDSVKRAHILATNARKVP</sequence>
<feature type="domain" description="Reverse transcriptase zinc-binding" evidence="2">
    <location>
        <begin position="43"/>
        <end position="132"/>
    </location>
</feature>
<dbReference type="PANTHER" id="PTHR47074:SF11">
    <property type="entry name" value="REVERSE TRANSCRIPTASE-LIKE PROTEIN"/>
    <property type="match status" value="1"/>
</dbReference>
<proteinExistence type="predicted"/>
<accession>A0A9R0JXJ4</accession>
<evidence type="ECO:0000313" key="4">
    <source>
        <dbReference type="RefSeq" id="XP_021850764.1"/>
    </source>
</evidence>
<dbReference type="GeneID" id="110790285"/>
<gene>
    <name evidence="4" type="primary">LOC110790285</name>
</gene>
<dbReference type="InterPro" id="IPR052929">
    <property type="entry name" value="RNase_H-like_EbsB-rel"/>
</dbReference>
<dbReference type="GO" id="GO:0003676">
    <property type="term" value="F:nucleic acid binding"/>
    <property type="evidence" value="ECO:0007669"/>
    <property type="project" value="InterPro"/>
</dbReference>
<reference evidence="3" key="1">
    <citation type="journal article" date="2021" name="Nat. Commun.">
        <title>Genomic analyses provide insights into spinach domestication and the genetic basis of agronomic traits.</title>
        <authorList>
            <person name="Cai X."/>
            <person name="Sun X."/>
            <person name="Xu C."/>
            <person name="Sun H."/>
            <person name="Wang X."/>
            <person name="Ge C."/>
            <person name="Zhang Z."/>
            <person name="Wang Q."/>
            <person name="Fei Z."/>
            <person name="Jiao C."/>
            <person name="Wang Q."/>
        </authorList>
    </citation>
    <scope>NUCLEOTIDE SEQUENCE [LARGE SCALE GENOMIC DNA]</scope>
    <source>
        <strain evidence="3">cv. Varoflay</strain>
    </source>
</reference>
<name>A0A9R0JXJ4_SPIOL</name>
<dbReference type="InterPro" id="IPR026960">
    <property type="entry name" value="RVT-Znf"/>
</dbReference>
<reference evidence="4" key="2">
    <citation type="submission" date="2025-08" db="UniProtKB">
        <authorList>
            <consortium name="RefSeq"/>
        </authorList>
    </citation>
    <scope>IDENTIFICATION</scope>
    <source>
        <tissue evidence="4">Leaf</tissue>
    </source>
</reference>
<evidence type="ECO:0000313" key="3">
    <source>
        <dbReference type="Proteomes" id="UP000813463"/>
    </source>
</evidence>
<dbReference type="Pfam" id="PF13456">
    <property type="entry name" value="RVT_3"/>
    <property type="match status" value="1"/>
</dbReference>
<evidence type="ECO:0008006" key="5">
    <source>
        <dbReference type="Google" id="ProtNLM"/>
    </source>
</evidence>
<dbReference type="Proteomes" id="UP000813463">
    <property type="component" value="Chromosome 5"/>
</dbReference>
<dbReference type="InterPro" id="IPR036397">
    <property type="entry name" value="RNaseH_sf"/>
</dbReference>
<protein>
    <recommendedName>
        <fullName evidence="5">Reverse transcriptase zinc-binding domain-containing protein</fullName>
    </recommendedName>
</protein>
<dbReference type="PANTHER" id="PTHR47074">
    <property type="entry name" value="BNAC02G40300D PROTEIN"/>
    <property type="match status" value="1"/>
</dbReference>
<dbReference type="RefSeq" id="XP_021850764.1">
    <property type="nucleotide sequence ID" value="XM_021995072.2"/>
</dbReference>
<dbReference type="CDD" id="cd06222">
    <property type="entry name" value="RNase_H_like"/>
    <property type="match status" value="1"/>
</dbReference>
<dbReference type="Gene3D" id="3.30.420.10">
    <property type="entry name" value="Ribonuclease H-like superfamily/Ribonuclease H"/>
    <property type="match status" value="1"/>
</dbReference>
<evidence type="ECO:0000259" key="2">
    <source>
        <dbReference type="Pfam" id="PF13966"/>
    </source>
</evidence>
<dbReference type="InterPro" id="IPR044730">
    <property type="entry name" value="RNase_H-like_dom_plant"/>
</dbReference>
<keyword evidence="3" id="KW-1185">Reference proteome</keyword>
<dbReference type="KEGG" id="soe:110790285"/>
<organism evidence="3 4">
    <name type="scientific">Spinacia oleracea</name>
    <name type="common">Spinach</name>
    <dbReference type="NCBI Taxonomy" id="3562"/>
    <lineage>
        <taxon>Eukaryota</taxon>
        <taxon>Viridiplantae</taxon>
        <taxon>Streptophyta</taxon>
        <taxon>Embryophyta</taxon>
        <taxon>Tracheophyta</taxon>
        <taxon>Spermatophyta</taxon>
        <taxon>Magnoliopsida</taxon>
        <taxon>eudicotyledons</taxon>
        <taxon>Gunneridae</taxon>
        <taxon>Pentapetalae</taxon>
        <taxon>Caryophyllales</taxon>
        <taxon>Chenopodiaceae</taxon>
        <taxon>Chenopodioideae</taxon>
        <taxon>Anserineae</taxon>
        <taxon>Spinacia</taxon>
    </lineage>
</organism>